<evidence type="ECO:0000256" key="8">
    <source>
        <dbReference type="SAM" id="Phobius"/>
    </source>
</evidence>
<evidence type="ECO:0000256" key="1">
    <source>
        <dbReference type="ARBA" id="ARBA00004141"/>
    </source>
</evidence>
<organism evidence="11 12">
    <name type="scientific">Plectus sambesii</name>
    <dbReference type="NCBI Taxonomy" id="2011161"/>
    <lineage>
        <taxon>Eukaryota</taxon>
        <taxon>Metazoa</taxon>
        <taxon>Ecdysozoa</taxon>
        <taxon>Nematoda</taxon>
        <taxon>Chromadorea</taxon>
        <taxon>Plectida</taxon>
        <taxon>Plectina</taxon>
        <taxon>Plectoidea</taxon>
        <taxon>Plectidae</taxon>
        <taxon>Plectus</taxon>
    </lineage>
</organism>
<evidence type="ECO:0000256" key="2">
    <source>
        <dbReference type="ARBA" id="ARBA00008284"/>
    </source>
</evidence>
<reference evidence="12" key="1">
    <citation type="submission" date="2022-11" db="UniProtKB">
        <authorList>
            <consortium name="WormBaseParasite"/>
        </authorList>
    </citation>
    <scope>IDENTIFICATION</scope>
</reference>
<feature type="chain" id="PRO_5037317838" evidence="9">
    <location>
        <begin position="23"/>
        <end position="216"/>
    </location>
</feature>
<dbReference type="PROSITE" id="PS51257">
    <property type="entry name" value="PROKAR_LIPOPROTEIN"/>
    <property type="match status" value="1"/>
</dbReference>
<dbReference type="InterPro" id="IPR050932">
    <property type="entry name" value="TM2D1-3-like"/>
</dbReference>
<sequence length="216" mass="24104">MRRKSPLSFVVLSLAAASCAASADEESHGPSFSQLPIPEDYRIKCSKHDCLNYASCLYCNFPKCKYGASISVNCTTKNECNEHHSLTRLTTCRYCYQTEEWEHECDPVRVNCSVTAAPPKHLIRTVCRVKPNVICMGRRAFYKKMRCNWTSGYKWSTAFLLSVTLGGFGVDRFYLGLWKSGIGKLFSFGGLGVWTLVDVVLIGTGYIGPADGSLYM</sequence>
<feature type="domain" description="TM2" evidence="10">
    <location>
        <begin position="152"/>
        <end position="200"/>
    </location>
</feature>
<dbReference type="Pfam" id="PF05154">
    <property type="entry name" value="TM2"/>
    <property type="match status" value="1"/>
</dbReference>
<protein>
    <submittedName>
        <fullName evidence="12">TM2 domain-containing protein</fullName>
    </submittedName>
</protein>
<dbReference type="PANTHER" id="PTHR21016:SF7">
    <property type="entry name" value="TM2 DOMAIN-CONTAINING PROTEIN 3"/>
    <property type="match status" value="1"/>
</dbReference>
<dbReference type="Proteomes" id="UP000887566">
    <property type="component" value="Unplaced"/>
</dbReference>
<evidence type="ECO:0000256" key="3">
    <source>
        <dbReference type="ARBA" id="ARBA00022692"/>
    </source>
</evidence>
<evidence type="ECO:0000256" key="6">
    <source>
        <dbReference type="ARBA" id="ARBA00023136"/>
    </source>
</evidence>
<evidence type="ECO:0000259" key="10">
    <source>
        <dbReference type="Pfam" id="PF05154"/>
    </source>
</evidence>
<feature type="transmembrane region" description="Helical" evidence="8">
    <location>
        <begin position="186"/>
        <end position="207"/>
    </location>
</feature>
<keyword evidence="7" id="KW-0325">Glycoprotein</keyword>
<comment type="similarity">
    <text evidence="2">Belongs to the TM2 family.</text>
</comment>
<dbReference type="InterPro" id="IPR007829">
    <property type="entry name" value="TM2"/>
</dbReference>
<dbReference type="WBParaSite" id="PSAMB.scaffold73size86561.g1509.t1">
    <property type="protein sequence ID" value="PSAMB.scaffold73size86561.g1509.t1"/>
    <property type="gene ID" value="PSAMB.scaffold73size86561.g1509"/>
</dbReference>
<keyword evidence="3 8" id="KW-0812">Transmembrane</keyword>
<evidence type="ECO:0000256" key="4">
    <source>
        <dbReference type="ARBA" id="ARBA00022729"/>
    </source>
</evidence>
<dbReference type="AlphaFoldDB" id="A0A914XCG8"/>
<accession>A0A914XCG8</accession>
<feature type="transmembrane region" description="Helical" evidence="8">
    <location>
        <begin position="155"/>
        <end position="174"/>
    </location>
</feature>
<dbReference type="PANTHER" id="PTHR21016">
    <property type="entry name" value="BETA-AMYLOID BINDING PROTEIN-RELATED"/>
    <property type="match status" value="1"/>
</dbReference>
<feature type="signal peptide" evidence="9">
    <location>
        <begin position="1"/>
        <end position="22"/>
    </location>
</feature>
<keyword evidence="4 9" id="KW-0732">Signal</keyword>
<comment type="subcellular location">
    <subcellularLocation>
        <location evidence="1">Membrane</location>
        <topology evidence="1">Multi-pass membrane protein</topology>
    </subcellularLocation>
</comment>
<evidence type="ECO:0000313" key="12">
    <source>
        <dbReference type="WBParaSite" id="PSAMB.scaffold73size86561.g1509.t1"/>
    </source>
</evidence>
<keyword evidence="5 8" id="KW-1133">Transmembrane helix</keyword>
<keyword evidence="6 8" id="KW-0472">Membrane</keyword>
<evidence type="ECO:0000256" key="5">
    <source>
        <dbReference type="ARBA" id="ARBA00022989"/>
    </source>
</evidence>
<evidence type="ECO:0000256" key="7">
    <source>
        <dbReference type="ARBA" id="ARBA00023180"/>
    </source>
</evidence>
<evidence type="ECO:0000256" key="9">
    <source>
        <dbReference type="SAM" id="SignalP"/>
    </source>
</evidence>
<name>A0A914XCG8_9BILA</name>
<keyword evidence="11" id="KW-1185">Reference proteome</keyword>
<evidence type="ECO:0000313" key="11">
    <source>
        <dbReference type="Proteomes" id="UP000887566"/>
    </source>
</evidence>
<proteinExistence type="inferred from homology"/>
<dbReference type="GO" id="GO:0016020">
    <property type="term" value="C:membrane"/>
    <property type="evidence" value="ECO:0007669"/>
    <property type="project" value="UniProtKB-SubCell"/>
</dbReference>